<reference evidence="1 2" key="1">
    <citation type="submission" date="2024-04" db="EMBL/GenBank/DDBJ databases">
        <title>Marinobacter sp. SBY-1.</title>
        <authorList>
            <person name="Pan C."/>
        </authorList>
    </citation>
    <scope>NUCLEOTIDE SEQUENCE [LARGE SCALE GENOMIC DNA]</scope>
    <source>
        <strain evidence="1 2">SBY-1</strain>
        <plasmid evidence="1 2">unnamed2</plasmid>
    </source>
</reference>
<keyword evidence="2" id="KW-1185">Reference proteome</keyword>
<dbReference type="RefSeq" id="WP_342632827.1">
    <property type="nucleotide sequence ID" value="NZ_CP152382.1"/>
</dbReference>
<keyword evidence="1" id="KW-0614">Plasmid</keyword>
<accession>A0ABZ3EAP1</accession>
<name>A0ABZ3EAP1_9GAMM</name>
<proteinExistence type="predicted"/>
<geneLocation type="plasmid" evidence="1 2">
    <name>unnamed2</name>
</geneLocation>
<evidence type="ECO:0000313" key="2">
    <source>
        <dbReference type="Proteomes" id="UP001445268"/>
    </source>
</evidence>
<gene>
    <name evidence="1" type="ORF">AAGT77_20370</name>
</gene>
<organism evidence="1 2">
    <name type="scientific">Marinobacter alkaliphilus</name>
    <dbReference type="NCBI Taxonomy" id="254719"/>
    <lineage>
        <taxon>Bacteria</taxon>
        <taxon>Pseudomonadati</taxon>
        <taxon>Pseudomonadota</taxon>
        <taxon>Gammaproteobacteria</taxon>
        <taxon>Pseudomonadales</taxon>
        <taxon>Marinobacteraceae</taxon>
        <taxon>Marinobacter</taxon>
    </lineage>
</organism>
<dbReference type="EMBL" id="CP152382">
    <property type="protein sequence ID" value="XAF56279.1"/>
    <property type="molecule type" value="Genomic_DNA"/>
</dbReference>
<evidence type="ECO:0000313" key="1">
    <source>
        <dbReference type="EMBL" id="XAF56279.1"/>
    </source>
</evidence>
<protein>
    <submittedName>
        <fullName evidence="1">Uncharacterized protein</fullName>
    </submittedName>
</protein>
<sequence length="149" mass="16617">MVVNKSNETFRSGFATEIAFWHDEFSRAGSDHAYKELCRDQLAILVKRQKAFEHLVKAYGNAGSDLEVNDGETGRWCALWGSSETADLVQCQIFDQNVFIGSKRAASVSDLLHWCVTQGFTEPVSDSVNLMVEPEWRKGIQVSEANLAA</sequence>
<dbReference type="Proteomes" id="UP001445268">
    <property type="component" value="Plasmid unnamed2"/>
</dbReference>